<evidence type="ECO:0000313" key="3">
    <source>
        <dbReference type="Proteomes" id="UP000024635"/>
    </source>
</evidence>
<proteinExistence type="predicted"/>
<organism evidence="2 3">
    <name type="scientific">Ancylostoma ceylanicum</name>
    <dbReference type="NCBI Taxonomy" id="53326"/>
    <lineage>
        <taxon>Eukaryota</taxon>
        <taxon>Metazoa</taxon>
        <taxon>Ecdysozoa</taxon>
        <taxon>Nematoda</taxon>
        <taxon>Chromadorea</taxon>
        <taxon>Rhabditida</taxon>
        <taxon>Rhabditina</taxon>
        <taxon>Rhabditomorpha</taxon>
        <taxon>Strongyloidea</taxon>
        <taxon>Ancylostomatidae</taxon>
        <taxon>Ancylostomatinae</taxon>
        <taxon>Ancylostoma</taxon>
    </lineage>
</organism>
<evidence type="ECO:0008006" key="4">
    <source>
        <dbReference type="Google" id="ProtNLM"/>
    </source>
</evidence>
<evidence type="ECO:0000256" key="1">
    <source>
        <dbReference type="SAM" id="SignalP"/>
    </source>
</evidence>
<accession>A0A016TAR1</accession>
<keyword evidence="1" id="KW-0732">Signal</keyword>
<keyword evidence="3" id="KW-1185">Reference proteome</keyword>
<evidence type="ECO:0000313" key="2">
    <source>
        <dbReference type="EMBL" id="EYB99714.1"/>
    </source>
</evidence>
<dbReference type="EMBL" id="JARK01001456">
    <property type="protein sequence ID" value="EYB99714.1"/>
    <property type="molecule type" value="Genomic_DNA"/>
</dbReference>
<reference evidence="3" key="1">
    <citation type="journal article" date="2015" name="Nat. Genet.">
        <title>The genome and transcriptome of the zoonotic hookworm Ancylostoma ceylanicum identify infection-specific gene families.</title>
        <authorList>
            <person name="Schwarz E.M."/>
            <person name="Hu Y."/>
            <person name="Antoshechkin I."/>
            <person name="Miller M.M."/>
            <person name="Sternberg P.W."/>
            <person name="Aroian R.V."/>
        </authorList>
    </citation>
    <scope>NUCLEOTIDE SEQUENCE</scope>
    <source>
        <strain evidence="3">HY135</strain>
    </source>
</reference>
<feature type="signal peptide" evidence="1">
    <location>
        <begin position="1"/>
        <end position="20"/>
    </location>
</feature>
<comment type="caution">
    <text evidence="2">The sequence shown here is derived from an EMBL/GenBank/DDBJ whole genome shotgun (WGS) entry which is preliminary data.</text>
</comment>
<gene>
    <name evidence="2" type="primary">Acey_s0120.g900</name>
    <name evidence="2" type="ORF">Y032_0120g900</name>
</gene>
<name>A0A016TAR1_9BILA</name>
<sequence>MGSRLALYSMWSVAPCVAVAGDCDSGAHRLWAAHRDVRRTGDVRSPTLATDSVGGGPSLMLATATSVPIDRVRRRCWRSAATAAFAYLIKRYNTGKCVARCKDVTLKPKLREIF</sequence>
<protein>
    <recommendedName>
        <fullName evidence="4">Secreted protein</fullName>
    </recommendedName>
</protein>
<feature type="chain" id="PRO_5001487375" description="Secreted protein" evidence="1">
    <location>
        <begin position="21"/>
        <end position="114"/>
    </location>
</feature>
<dbReference type="AlphaFoldDB" id="A0A016TAR1"/>
<dbReference type="Proteomes" id="UP000024635">
    <property type="component" value="Unassembled WGS sequence"/>
</dbReference>